<evidence type="ECO:0000256" key="7">
    <source>
        <dbReference type="SAM" id="Coils"/>
    </source>
</evidence>
<dbReference type="Pfam" id="PF00672">
    <property type="entry name" value="HAMP"/>
    <property type="match status" value="1"/>
</dbReference>
<feature type="coiled-coil region" evidence="7">
    <location>
        <begin position="455"/>
        <end position="503"/>
    </location>
</feature>
<dbReference type="InterPro" id="IPR004090">
    <property type="entry name" value="Chemotax_Me-accpt_rcpt"/>
</dbReference>
<dbReference type="GO" id="GO:0005886">
    <property type="term" value="C:plasma membrane"/>
    <property type="evidence" value="ECO:0007669"/>
    <property type="project" value="UniProtKB-SubCell"/>
</dbReference>
<reference evidence="10 11" key="1">
    <citation type="submission" date="2019-03" db="EMBL/GenBank/DDBJ databases">
        <title>Cohnella endophytica sp. nov., a novel endophytic bacterium isolated from bark of Sonneratia apetala.</title>
        <authorList>
            <person name="Tuo L."/>
        </authorList>
    </citation>
    <scope>NUCLEOTIDE SEQUENCE [LARGE SCALE GENOMIC DNA]</scope>
    <source>
        <strain evidence="10 11">CCTCC AB 208254</strain>
    </source>
</reference>
<dbReference type="Gene3D" id="1.10.287.950">
    <property type="entry name" value="Methyl-accepting chemotaxis protein"/>
    <property type="match status" value="1"/>
</dbReference>
<dbReference type="CDD" id="cd11386">
    <property type="entry name" value="MCP_signal"/>
    <property type="match status" value="1"/>
</dbReference>
<evidence type="ECO:0000256" key="1">
    <source>
        <dbReference type="ARBA" id="ARBA00004236"/>
    </source>
</evidence>
<dbReference type="InterPro" id="IPR003660">
    <property type="entry name" value="HAMP_dom"/>
</dbReference>
<feature type="domain" description="HAMP" evidence="9">
    <location>
        <begin position="211"/>
        <end position="263"/>
    </location>
</feature>
<name>A0A4Y8LUP8_9BACL</name>
<dbReference type="SMART" id="SM00304">
    <property type="entry name" value="HAMP"/>
    <property type="match status" value="2"/>
</dbReference>
<sequence length="527" mass="55904">MIAPLFQTLKQEAGITVFEFGDENGVVFTRGHQPGKYGDDKSGNESVKTAISGKPIKGIEFGESGMAVRAIVPINADGKVIGTLQTGFGFNDAFLKEIEQAAGGKVSVYKDSTLINTSEDDKSGIGKTLEDLTIFEKVSKNELVNQQPDSSHIEVFYPMFNPSGSNVQGMVKINKDLSAILAMQKQALSVSSIILIATMAAAIASASIISRHVTNPIKELTEFAGLLSQGDFTRNLNVKSQDEIGRLVDSLNRMVIELREMIRRTIDSAHSVAAAAQQISASTEEIASGSSTQSQSAQSMNELIKELTVSIDSIAHSAGTAARLSNETQQEAQDGGKVVNASIDGMKKLSGMTEVLQVESQKIGEIIEVIDDIAEQTNLLALNAAIEAARAGEQGRGFAVVADEVRKLAERSGEATKQISNIIKGMQENTYQSAQAVSEAVSVSLETGKAFESILNKVKETADQVTEIAAASEEQAAQSGEVLRSVETIAEASEQAAAAAEETAHSTQSLAQLAEDLNGSVMKFKIG</sequence>
<evidence type="ECO:0000313" key="10">
    <source>
        <dbReference type="EMBL" id="TFE25424.1"/>
    </source>
</evidence>
<dbReference type="SMART" id="SM00283">
    <property type="entry name" value="MA"/>
    <property type="match status" value="1"/>
</dbReference>
<dbReference type="Pfam" id="PF00015">
    <property type="entry name" value="MCPsignal"/>
    <property type="match status" value="1"/>
</dbReference>
<comment type="similarity">
    <text evidence="5">Belongs to the methyl-accepting chemotaxis (MCP) protein family.</text>
</comment>
<evidence type="ECO:0000256" key="5">
    <source>
        <dbReference type="ARBA" id="ARBA00029447"/>
    </source>
</evidence>
<dbReference type="SUPFAM" id="SSF103190">
    <property type="entry name" value="Sensory domain-like"/>
    <property type="match status" value="1"/>
</dbReference>
<evidence type="ECO:0000256" key="2">
    <source>
        <dbReference type="ARBA" id="ARBA00022475"/>
    </source>
</evidence>
<keyword evidence="7" id="KW-0175">Coiled coil</keyword>
<dbReference type="Proteomes" id="UP000297900">
    <property type="component" value="Unassembled WGS sequence"/>
</dbReference>
<proteinExistence type="inferred from homology"/>
<dbReference type="InterPro" id="IPR029150">
    <property type="entry name" value="dCache_3"/>
</dbReference>
<keyword evidence="11" id="KW-1185">Reference proteome</keyword>
<dbReference type="InterPro" id="IPR004089">
    <property type="entry name" value="MCPsignal_dom"/>
</dbReference>
<feature type="domain" description="Methyl-accepting transducer" evidence="8">
    <location>
        <begin position="268"/>
        <end position="511"/>
    </location>
</feature>
<comment type="caution">
    <text evidence="10">The sequence shown here is derived from an EMBL/GenBank/DDBJ whole genome shotgun (WGS) entry which is preliminary data.</text>
</comment>
<dbReference type="Pfam" id="PF14827">
    <property type="entry name" value="dCache_3"/>
    <property type="match status" value="1"/>
</dbReference>
<keyword evidence="3" id="KW-0472">Membrane</keyword>
<evidence type="ECO:0000259" key="8">
    <source>
        <dbReference type="PROSITE" id="PS50111"/>
    </source>
</evidence>
<dbReference type="OrthoDB" id="243053at2"/>
<evidence type="ECO:0000259" key="9">
    <source>
        <dbReference type="PROSITE" id="PS50885"/>
    </source>
</evidence>
<evidence type="ECO:0000256" key="3">
    <source>
        <dbReference type="ARBA" id="ARBA00023136"/>
    </source>
</evidence>
<accession>A0A4Y8LUP8</accession>
<dbReference type="GO" id="GO:0006935">
    <property type="term" value="P:chemotaxis"/>
    <property type="evidence" value="ECO:0007669"/>
    <property type="project" value="InterPro"/>
</dbReference>
<dbReference type="EMBL" id="SOMN01000019">
    <property type="protein sequence ID" value="TFE25424.1"/>
    <property type="molecule type" value="Genomic_DNA"/>
</dbReference>
<dbReference type="FunFam" id="1.10.287.950:FF:000001">
    <property type="entry name" value="Methyl-accepting chemotaxis sensory transducer"/>
    <property type="match status" value="1"/>
</dbReference>
<keyword evidence="4 6" id="KW-0807">Transducer</keyword>
<dbReference type="PROSITE" id="PS50885">
    <property type="entry name" value="HAMP"/>
    <property type="match status" value="1"/>
</dbReference>
<evidence type="ECO:0000256" key="6">
    <source>
        <dbReference type="PROSITE-ProRule" id="PRU00284"/>
    </source>
</evidence>
<dbReference type="GO" id="GO:0007165">
    <property type="term" value="P:signal transduction"/>
    <property type="evidence" value="ECO:0007669"/>
    <property type="project" value="UniProtKB-KW"/>
</dbReference>
<dbReference type="PANTHER" id="PTHR32089">
    <property type="entry name" value="METHYL-ACCEPTING CHEMOTAXIS PROTEIN MCPB"/>
    <property type="match status" value="1"/>
</dbReference>
<protein>
    <submittedName>
        <fullName evidence="10">Methyl-accepting chemotaxis protein</fullName>
    </submittedName>
</protein>
<keyword evidence="2" id="KW-1003">Cell membrane</keyword>
<evidence type="ECO:0000313" key="11">
    <source>
        <dbReference type="Proteomes" id="UP000297900"/>
    </source>
</evidence>
<gene>
    <name evidence="10" type="ORF">E2980_13985</name>
</gene>
<dbReference type="PRINTS" id="PR00260">
    <property type="entry name" value="CHEMTRNSDUCR"/>
</dbReference>
<dbReference type="GO" id="GO:0004888">
    <property type="term" value="F:transmembrane signaling receptor activity"/>
    <property type="evidence" value="ECO:0007669"/>
    <property type="project" value="InterPro"/>
</dbReference>
<evidence type="ECO:0000256" key="4">
    <source>
        <dbReference type="ARBA" id="ARBA00023224"/>
    </source>
</evidence>
<dbReference type="PROSITE" id="PS50111">
    <property type="entry name" value="CHEMOTAXIS_TRANSDUC_2"/>
    <property type="match status" value="1"/>
</dbReference>
<dbReference type="CDD" id="cd06225">
    <property type="entry name" value="HAMP"/>
    <property type="match status" value="1"/>
</dbReference>
<dbReference type="AlphaFoldDB" id="A0A4Y8LUP8"/>
<dbReference type="SUPFAM" id="SSF58104">
    <property type="entry name" value="Methyl-accepting chemotaxis protein (MCP) signaling domain"/>
    <property type="match status" value="1"/>
</dbReference>
<dbReference type="Gene3D" id="3.30.450.20">
    <property type="entry name" value="PAS domain"/>
    <property type="match status" value="1"/>
</dbReference>
<dbReference type="PANTHER" id="PTHR32089:SF112">
    <property type="entry name" value="LYSOZYME-LIKE PROTEIN-RELATED"/>
    <property type="match status" value="1"/>
</dbReference>
<comment type="subcellular location">
    <subcellularLocation>
        <location evidence="1">Cell membrane</location>
    </subcellularLocation>
</comment>
<dbReference type="InterPro" id="IPR029151">
    <property type="entry name" value="Sensor-like_sf"/>
</dbReference>
<organism evidence="10 11">
    <name type="scientific">Cohnella luojiensis</name>
    <dbReference type="NCBI Taxonomy" id="652876"/>
    <lineage>
        <taxon>Bacteria</taxon>
        <taxon>Bacillati</taxon>
        <taxon>Bacillota</taxon>
        <taxon>Bacilli</taxon>
        <taxon>Bacillales</taxon>
        <taxon>Paenibacillaceae</taxon>
        <taxon>Cohnella</taxon>
    </lineage>
</organism>